<protein>
    <submittedName>
        <fullName evidence="1">Retrovirus-related pol polyprotein from transposon RE1</fullName>
    </submittedName>
</protein>
<gene>
    <name evidence="1" type="ORF">KPL71_027319</name>
</gene>
<name>A0ACB8I5K7_CITSI</name>
<keyword evidence="2" id="KW-1185">Reference proteome</keyword>
<proteinExistence type="predicted"/>
<evidence type="ECO:0000313" key="2">
    <source>
        <dbReference type="Proteomes" id="UP000829398"/>
    </source>
</evidence>
<organism evidence="1 2">
    <name type="scientific">Citrus sinensis</name>
    <name type="common">Sweet orange</name>
    <name type="synonym">Citrus aurantium var. sinensis</name>
    <dbReference type="NCBI Taxonomy" id="2711"/>
    <lineage>
        <taxon>Eukaryota</taxon>
        <taxon>Viridiplantae</taxon>
        <taxon>Streptophyta</taxon>
        <taxon>Embryophyta</taxon>
        <taxon>Tracheophyta</taxon>
        <taxon>Spermatophyta</taxon>
        <taxon>Magnoliopsida</taxon>
        <taxon>eudicotyledons</taxon>
        <taxon>Gunneridae</taxon>
        <taxon>Pentapetalae</taxon>
        <taxon>rosids</taxon>
        <taxon>malvids</taxon>
        <taxon>Sapindales</taxon>
        <taxon>Rutaceae</taxon>
        <taxon>Aurantioideae</taxon>
        <taxon>Citrus</taxon>
    </lineage>
</organism>
<reference evidence="2" key="1">
    <citation type="journal article" date="2023" name="Hortic. Res.">
        <title>A chromosome-level phased genome enabling allele-level studies in sweet orange: a case study on citrus Huanglongbing tolerance.</title>
        <authorList>
            <person name="Wu B."/>
            <person name="Yu Q."/>
            <person name="Deng Z."/>
            <person name="Duan Y."/>
            <person name="Luo F."/>
            <person name="Gmitter F. Jr."/>
        </authorList>
    </citation>
    <scope>NUCLEOTIDE SEQUENCE [LARGE SCALE GENOMIC DNA]</scope>
    <source>
        <strain evidence="2">cv. Valencia</strain>
    </source>
</reference>
<evidence type="ECO:0000313" key="1">
    <source>
        <dbReference type="EMBL" id="KAH9682353.1"/>
    </source>
</evidence>
<dbReference type="Proteomes" id="UP000829398">
    <property type="component" value="Chromosome 9"/>
</dbReference>
<dbReference type="EMBL" id="CM039178">
    <property type="protein sequence ID" value="KAH9682353.1"/>
    <property type="molecule type" value="Genomic_DNA"/>
</dbReference>
<accession>A0ACB8I5K7</accession>
<sequence>MITRARAGIFKPKAFLTTHNSLEPSTVPEALSDPQWKDAMQTEYDALIHNNTWTLVPMSSTYKLVGCKWVFRTKYNTDGTVSKYKARLVAKGFHQTAGIDYSETFSPVVKSSTVRVILSLAVMKGWKVRQIDVNNAFLNGDLSEDVYMTQPEGFVTKEGYICKLKKALYGLKQAPRAWYEKLKGCLTTWQFLNSKADTSLFIRHDTWGLIIVLIYVDDILVTGPDSALLEDFIVKLSQAFALKDLGLVAYFLGVEVSYFDEGMHLSQTKYIKDLLSKASMENCKGSDTPLSTGLKLERNVRGPLGQEFENPTLYRSIVGGLQYLILTRPDIAYSVHKLSQYLSSPTVQHWLAYKRVLRYLQSTITYGLYLRKEATLEIGLTGYSDADWACDLDDRKSIGAYCIYLGNNLISWSSKKQAIVAKSSTESEYRALSAACSEISWLQSLFSELNIAKLPTPVLWCDNQSAGELARNPVFHSKSKHIELDVHYVRDKVLGKELEVRYIPTEEQVADVLTKPLSFSKFSFFRSKLNVVSRPLSLRGDVKEAHISSIDCKAEDSSSSSLQLKVDDMACQLAPGGYVVTCSRDN</sequence>
<comment type="caution">
    <text evidence="1">The sequence shown here is derived from an EMBL/GenBank/DDBJ whole genome shotgun (WGS) entry which is preliminary data.</text>
</comment>